<sequence length="267" mass="30305">MLRCVWTVRCGLVENFRSFDHWSGFGTSPFYQGWIGPQIDRVGWDGLTLVTSVVVIPSRYSEQFVGSWTDHAFPALPVIKSIEEALSFKLEPIAWNRFCLEPQEGLNVVVEVVEVGGKVIYVGVVGSQECSEGTQPPTHQVEELDHSIKTFIEMGINISFRGGTRTGPDKTPTSESPLSPQKHYKVEPNKQRINHHHTSQNTLRGVQRLAQYEQFFQSILSESRHDSIDHDDISRAKAKARQHTEFWDRTPLLARTERALSGLEFPF</sequence>
<dbReference type="AlphaFoldDB" id="A0A7R9APN3"/>
<name>A0A7R9APN3_TIMSH</name>
<feature type="region of interest" description="Disordered" evidence="1">
    <location>
        <begin position="160"/>
        <end position="182"/>
    </location>
</feature>
<protein>
    <submittedName>
        <fullName evidence="2">Uncharacterized protein</fullName>
    </submittedName>
</protein>
<proteinExistence type="predicted"/>
<reference evidence="2" key="1">
    <citation type="submission" date="2020-11" db="EMBL/GenBank/DDBJ databases">
        <authorList>
            <person name="Tran Van P."/>
        </authorList>
    </citation>
    <scope>NUCLEOTIDE SEQUENCE</scope>
</reference>
<evidence type="ECO:0000256" key="1">
    <source>
        <dbReference type="SAM" id="MobiDB-lite"/>
    </source>
</evidence>
<evidence type="ECO:0000313" key="2">
    <source>
        <dbReference type="EMBL" id="CAD7257949.1"/>
    </source>
</evidence>
<accession>A0A7R9APN3</accession>
<dbReference type="EMBL" id="OC000645">
    <property type="protein sequence ID" value="CAD7257949.1"/>
    <property type="molecule type" value="Genomic_DNA"/>
</dbReference>
<gene>
    <name evidence="2" type="ORF">TSIB3V08_LOCUS2194</name>
</gene>
<organism evidence="2">
    <name type="scientific">Timema shepardi</name>
    <name type="common">Walking stick</name>
    <dbReference type="NCBI Taxonomy" id="629360"/>
    <lineage>
        <taxon>Eukaryota</taxon>
        <taxon>Metazoa</taxon>
        <taxon>Ecdysozoa</taxon>
        <taxon>Arthropoda</taxon>
        <taxon>Hexapoda</taxon>
        <taxon>Insecta</taxon>
        <taxon>Pterygota</taxon>
        <taxon>Neoptera</taxon>
        <taxon>Polyneoptera</taxon>
        <taxon>Phasmatodea</taxon>
        <taxon>Timematodea</taxon>
        <taxon>Timematoidea</taxon>
        <taxon>Timematidae</taxon>
        <taxon>Timema</taxon>
    </lineage>
</organism>